<accession>A0A1X2GUD2</accession>
<evidence type="ECO:0000256" key="1">
    <source>
        <dbReference type="SAM" id="MobiDB-lite"/>
    </source>
</evidence>
<name>A0A1X2GUD2_9FUNG</name>
<comment type="caution">
    <text evidence="2">The sequence shown here is derived from an EMBL/GenBank/DDBJ whole genome shotgun (WGS) entry which is preliminary data.</text>
</comment>
<evidence type="ECO:0000313" key="3">
    <source>
        <dbReference type="Proteomes" id="UP000242146"/>
    </source>
</evidence>
<dbReference type="InterPro" id="IPR013933">
    <property type="entry name" value="CRC_Rsc7/Swp82"/>
</dbReference>
<evidence type="ECO:0000313" key="2">
    <source>
        <dbReference type="EMBL" id="ORX61632.1"/>
    </source>
</evidence>
<organism evidence="2 3">
    <name type="scientific">Hesseltinella vesiculosa</name>
    <dbReference type="NCBI Taxonomy" id="101127"/>
    <lineage>
        <taxon>Eukaryota</taxon>
        <taxon>Fungi</taxon>
        <taxon>Fungi incertae sedis</taxon>
        <taxon>Mucoromycota</taxon>
        <taxon>Mucoromycotina</taxon>
        <taxon>Mucoromycetes</taxon>
        <taxon>Mucorales</taxon>
        <taxon>Cunninghamellaceae</taxon>
        <taxon>Hesseltinella</taxon>
    </lineage>
</organism>
<protein>
    <submittedName>
        <fullName evidence="2">Uncharacterized protein</fullName>
    </submittedName>
</protein>
<dbReference type="EMBL" id="MCGT01000003">
    <property type="protein sequence ID" value="ORX61632.1"/>
    <property type="molecule type" value="Genomic_DNA"/>
</dbReference>
<dbReference type="Pfam" id="PF08624">
    <property type="entry name" value="CRC_subunit"/>
    <property type="match status" value="1"/>
</dbReference>
<feature type="compositionally biased region" description="Polar residues" evidence="1">
    <location>
        <begin position="1"/>
        <end position="10"/>
    </location>
</feature>
<proteinExistence type="predicted"/>
<dbReference type="AlphaFoldDB" id="A0A1X2GUD2"/>
<feature type="compositionally biased region" description="Basic residues" evidence="1">
    <location>
        <begin position="11"/>
        <end position="22"/>
    </location>
</feature>
<keyword evidence="3" id="KW-1185">Reference proteome</keyword>
<dbReference type="OrthoDB" id="5598844at2759"/>
<dbReference type="Proteomes" id="UP000242146">
    <property type="component" value="Unassembled WGS sequence"/>
</dbReference>
<feature type="region of interest" description="Disordered" evidence="1">
    <location>
        <begin position="1"/>
        <end position="74"/>
    </location>
</feature>
<dbReference type="STRING" id="101127.A0A1X2GUD2"/>
<reference evidence="2 3" key="1">
    <citation type="submission" date="2016-07" db="EMBL/GenBank/DDBJ databases">
        <title>Pervasive Adenine N6-methylation of Active Genes in Fungi.</title>
        <authorList>
            <consortium name="DOE Joint Genome Institute"/>
            <person name="Mondo S.J."/>
            <person name="Dannebaum R.O."/>
            <person name="Kuo R.C."/>
            <person name="Labutti K."/>
            <person name="Haridas S."/>
            <person name="Kuo A."/>
            <person name="Salamov A."/>
            <person name="Ahrendt S.R."/>
            <person name="Lipzen A."/>
            <person name="Sullivan W."/>
            <person name="Andreopoulos W.B."/>
            <person name="Clum A."/>
            <person name="Lindquist E."/>
            <person name="Daum C."/>
            <person name="Ramamoorthy G.K."/>
            <person name="Gryganskyi A."/>
            <person name="Culley D."/>
            <person name="Magnuson J.K."/>
            <person name="James T.Y."/>
            <person name="O'Malley M.A."/>
            <person name="Stajich J.E."/>
            <person name="Spatafora J.W."/>
            <person name="Visel A."/>
            <person name="Grigoriev I.V."/>
        </authorList>
    </citation>
    <scope>NUCLEOTIDE SEQUENCE [LARGE SCALE GENOMIC DNA]</scope>
    <source>
        <strain evidence="2 3">NRRL 3301</strain>
    </source>
</reference>
<feature type="compositionally biased region" description="Acidic residues" evidence="1">
    <location>
        <begin position="30"/>
        <end position="48"/>
    </location>
</feature>
<gene>
    <name evidence="2" type="ORF">DM01DRAFT_1380486</name>
</gene>
<sequence>MKESSPSSSLGKRKGRPPKRKQNSTNDDINFLDDESDLSFDEYLDTSDGEASAGNNRKRARSASKSTYNAPPPLAMAMVENDDSDIDETGEAKVNPEGHLLEGREYRVPTFELPSRGRQLFMFSKDPAALLGFRDSFVFVKKNPTLIKIYMTDEEKRHLIANNKMRATFRTRDISVVTARSVYKVFGHRVVKKGRRGRDDYYYTGEYDDEPEVDSEEENKEKLAGLQTSATALPAGANTTLHAGHHAFVTANLLANPLASSSTLIPSDNDQSHSNLVTPVSLAHTLEPLDKRNWLHHAAVSARDFSAQLSAYRQNHPTFFDLHTNVYQIPSSRQYSSCDKPFVSSQ</sequence>